<organism evidence="2 3">
    <name type="scientific">Taxus chinensis</name>
    <name type="common">Chinese yew</name>
    <name type="synonym">Taxus wallichiana var. chinensis</name>
    <dbReference type="NCBI Taxonomy" id="29808"/>
    <lineage>
        <taxon>Eukaryota</taxon>
        <taxon>Viridiplantae</taxon>
        <taxon>Streptophyta</taxon>
        <taxon>Embryophyta</taxon>
        <taxon>Tracheophyta</taxon>
        <taxon>Spermatophyta</taxon>
        <taxon>Pinopsida</taxon>
        <taxon>Pinidae</taxon>
        <taxon>Conifers II</taxon>
        <taxon>Cupressales</taxon>
        <taxon>Taxaceae</taxon>
        <taxon>Taxus</taxon>
    </lineage>
</organism>
<accession>A0AA38FP07</accession>
<protein>
    <submittedName>
        <fullName evidence="2">Uncharacterized protein</fullName>
    </submittedName>
</protein>
<reference evidence="2 3" key="1">
    <citation type="journal article" date="2021" name="Nat. Plants">
        <title>The Taxus genome provides insights into paclitaxel biosynthesis.</title>
        <authorList>
            <person name="Xiong X."/>
            <person name="Gou J."/>
            <person name="Liao Q."/>
            <person name="Li Y."/>
            <person name="Zhou Q."/>
            <person name="Bi G."/>
            <person name="Li C."/>
            <person name="Du R."/>
            <person name="Wang X."/>
            <person name="Sun T."/>
            <person name="Guo L."/>
            <person name="Liang H."/>
            <person name="Lu P."/>
            <person name="Wu Y."/>
            <person name="Zhang Z."/>
            <person name="Ro D.K."/>
            <person name="Shang Y."/>
            <person name="Huang S."/>
            <person name="Yan J."/>
        </authorList>
    </citation>
    <scope>NUCLEOTIDE SEQUENCE [LARGE SCALE GENOMIC DNA]</scope>
    <source>
        <strain evidence="2">Ta-2019</strain>
    </source>
</reference>
<keyword evidence="3" id="KW-1185">Reference proteome</keyword>
<dbReference type="EMBL" id="JAHRHJ020000007">
    <property type="protein sequence ID" value="KAH9307346.1"/>
    <property type="molecule type" value="Genomic_DNA"/>
</dbReference>
<proteinExistence type="predicted"/>
<dbReference type="AlphaFoldDB" id="A0AA38FP07"/>
<name>A0AA38FP07_TAXCH</name>
<feature type="region of interest" description="Disordered" evidence="1">
    <location>
        <begin position="299"/>
        <end position="333"/>
    </location>
</feature>
<evidence type="ECO:0000313" key="3">
    <source>
        <dbReference type="Proteomes" id="UP000824469"/>
    </source>
</evidence>
<comment type="caution">
    <text evidence="2">The sequence shown here is derived from an EMBL/GenBank/DDBJ whole genome shotgun (WGS) entry which is preliminary data.</text>
</comment>
<evidence type="ECO:0000256" key="1">
    <source>
        <dbReference type="SAM" id="MobiDB-lite"/>
    </source>
</evidence>
<evidence type="ECO:0000313" key="2">
    <source>
        <dbReference type="EMBL" id="KAH9307346.1"/>
    </source>
</evidence>
<feature type="non-terminal residue" evidence="2">
    <location>
        <position position="333"/>
    </location>
</feature>
<gene>
    <name evidence="2" type="ORF">KI387_035257</name>
</gene>
<sequence>MSERFIRHRLREDILNFMQACTVCHTSAGHVGELTPFLRIHVVSQVDPGDFIGFRVDFHIQDLIGEATSDHMMTTLHWQGLDRLTILVWVPVESRCRYHSTSQTTWFSIQHGGHDDHMWFLGYVGLHQSLVNCRVRWRNLLCGIQLLQHDRIMLGVKHLSGREDWDKSKWGTKAAMTAMHVVFVGALFALDTNLIRETVTHPWYTALYLLLFILSLFQYFYTSGSPPGYVLEELNKNTVEEADKKLGMDSTSSSASSKETQMTLPINLPGYGTATYGTNRGKWPAQGTQEEETISLSIDIPGYGTTNNGTARGKGLAQFTQKEETLPSSSHTS</sequence>
<dbReference type="Proteomes" id="UP000824469">
    <property type="component" value="Unassembled WGS sequence"/>
</dbReference>